<feature type="domain" description="Nudix hydrolase" evidence="2">
    <location>
        <begin position="24"/>
        <end position="202"/>
    </location>
</feature>
<name>A0A6J3M2S6_9PEZI</name>
<reference evidence="4" key="3">
    <citation type="submission" date="2025-08" db="UniProtKB">
        <authorList>
            <consortium name="RefSeq"/>
        </authorList>
    </citation>
    <scope>IDENTIFICATION</scope>
    <source>
        <strain evidence="4">CBS 342.82</strain>
    </source>
</reference>
<dbReference type="AlphaFoldDB" id="A0A6J3M2S6"/>
<evidence type="ECO:0000313" key="3">
    <source>
        <dbReference type="Proteomes" id="UP000504637"/>
    </source>
</evidence>
<reference evidence="4" key="1">
    <citation type="submission" date="2020-01" db="EMBL/GenBank/DDBJ databases">
        <authorList>
            <consortium name="DOE Joint Genome Institute"/>
            <person name="Haridas S."/>
            <person name="Albert R."/>
            <person name="Binder M."/>
            <person name="Bloem J."/>
            <person name="Labutti K."/>
            <person name="Salamov A."/>
            <person name="Andreopoulos B."/>
            <person name="Baker S.E."/>
            <person name="Barry K."/>
            <person name="Bills G."/>
            <person name="Bluhm B.H."/>
            <person name="Cannon C."/>
            <person name="Castanera R."/>
            <person name="Culley D.E."/>
            <person name="Daum C."/>
            <person name="Ezra D."/>
            <person name="Gonzalez J.B."/>
            <person name="Henrissat B."/>
            <person name="Kuo A."/>
            <person name="Liang C."/>
            <person name="Lipzen A."/>
            <person name="Lutzoni F."/>
            <person name="Magnuson J."/>
            <person name="Mondo S."/>
            <person name="Nolan M."/>
            <person name="Ohm R."/>
            <person name="Pangilinan J."/>
            <person name="Park H.-J."/>
            <person name="Ramirez L."/>
            <person name="Alfaro M."/>
            <person name="Sun H."/>
            <person name="Tritt A."/>
            <person name="Yoshinaga Y."/>
            <person name="Zwiers L.-H."/>
            <person name="Turgeon B.G."/>
            <person name="Goodwin S.B."/>
            <person name="Spatafora J.W."/>
            <person name="Crous P.W."/>
            <person name="Grigoriev I.V."/>
        </authorList>
    </citation>
    <scope>NUCLEOTIDE SEQUENCE</scope>
    <source>
        <strain evidence="4">CBS 342.82</strain>
    </source>
</reference>
<dbReference type="RefSeq" id="XP_033458845.1">
    <property type="nucleotide sequence ID" value="XM_033605216.1"/>
</dbReference>
<proteinExistence type="predicted"/>
<feature type="region of interest" description="Disordered" evidence="1">
    <location>
        <begin position="94"/>
        <end position="123"/>
    </location>
</feature>
<dbReference type="Gene3D" id="3.90.79.10">
    <property type="entry name" value="Nucleoside Triphosphate Pyrophosphohydrolase"/>
    <property type="match status" value="1"/>
</dbReference>
<dbReference type="GeneID" id="54363016"/>
<dbReference type="Proteomes" id="UP000504637">
    <property type="component" value="Unplaced"/>
</dbReference>
<evidence type="ECO:0000259" key="2">
    <source>
        <dbReference type="PROSITE" id="PS51462"/>
    </source>
</evidence>
<dbReference type="OrthoDB" id="10259236at2759"/>
<reference evidence="4" key="2">
    <citation type="submission" date="2020-04" db="EMBL/GenBank/DDBJ databases">
        <authorList>
            <consortium name="NCBI Genome Project"/>
        </authorList>
    </citation>
    <scope>NUCLEOTIDE SEQUENCE</scope>
    <source>
        <strain evidence="4">CBS 342.82</strain>
    </source>
</reference>
<gene>
    <name evidence="4" type="ORF">K489DRAFT_381811</name>
</gene>
<organism evidence="4">
    <name type="scientific">Dissoconium aciculare CBS 342.82</name>
    <dbReference type="NCBI Taxonomy" id="1314786"/>
    <lineage>
        <taxon>Eukaryota</taxon>
        <taxon>Fungi</taxon>
        <taxon>Dikarya</taxon>
        <taxon>Ascomycota</taxon>
        <taxon>Pezizomycotina</taxon>
        <taxon>Dothideomycetes</taxon>
        <taxon>Dothideomycetidae</taxon>
        <taxon>Mycosphaerellales</taxon>
        <taxon>Dissoconiaceae</taxon>
        <taxon>Dissoconium</taxon>
    </lineage>
</organism>
<protein>
    <recommendedName>
        <fullName evidence="2">Nudix hydrolase domain-containing protein</fullName>
    </recommendedName>
</protein>
<dbReference type="InterPro" id="IPR015797">
    <property type="entry name" value="NUDIX_hydrolase-like_dom_sf"/>
</dbReference>
<accession>A0A6J3M2S6</accession>
<dbReference type="PROSITE" id="PS51462">
    <property type="entry name" value="NUDIX"/>
    <property type="match status" value="1"/>
</dbReference>
<dbReference type="SUPFAM" id="SSF55811">
    <property type="entry name" value="Nudix"/>
    <property type="match status" value="1"/>
</dbReference>
<keyword evidence="3" id="KW-1185">Reference proteome</keyword>
<dbReference type="Pfam" id="PF00293">
    <property type="entry name" value="NUDIX"/>
    <property type="match status" value="1"/>
</dbReference>
<sequence>MTTMIDPTQPHKHVSPRTELTIPRLHLAPSFVISCGTITLDIENRKILLIRWLTTNEILFAKGRKDIGATLEATAVRETYEETGLRATLLPTSAPTRQTWSREHRARVGNAEDKSLSTTTSAGDVDPAQLHTEAIAVHQRITSEGVLKIIFWYIAEGDSTAIPDEDTKEADEDFENIWADWDAIDSTLTFEDDRVLAKYALNVVATRV</sequence>
<dbReference type="InterPro" id="IPR000086">
    <property type="entry name" value="NUDIX_hydrolase_dom"/>
</dbReference>
<evidence type="ECO:0000313" key="4">
    <source>
        <dbReference type="RefSeq" id="XP_033458845.1"/>
    </source>
</evidence>
<evidence type="ECO:0000256" key="1">
    <source>
        <dbReference type="SAM" id="MobiDB-lite"/>
    </source>
</evidence>